<accession>F9NXB3</accession>
<organism evidence="4 5">
    <name type="scientific">[Propionibacterium] namnetense SK182B-JCVI</name>
    <dbReference type="NCBI Taxonomy" id="1051006"/>
    <lineage>
        <taxon>Bacteria</taxon>
        <taxon>Bacillati</taxon>
        <taxon>Actinomycetota</taxon>
        <taxon>Actinomycetes</taxon>
        <taxon>Propionibacteriales</taxon>
        <taxon>Propionibacteriaceae</taxon>
        <taxon>Cutibacterium</taxon>
    </lineage>
</organism>
<dbReference type="InterPro" id="IPR003593">
    <property type="entry name" value="AAA+_ATPase"/>
</dbReference>
<name>F9NXB3_9ACTN</name>
<dbReference type="PATRIC" id="fig|1051006.4.peg.1828"/>
<dbReference type="Gene3D" id="3.40.50.300">
    <property type="entry name" value="P-loop containing nucleotide triphosphate hydrolases"/>
    <property type="match status" value="1"/>
</dbReference>
<gene>
    <name evidence="4" type="ORF">HMPREF1162_2091</name>
</gene>
<dbReference type="STRING" id="1574624.GCA_001642025_01286"/>
<evidence type="ECO:0000256" key="2">
    <source>
        <dbReference type="ARBA" id="ARBA00022840"/>
    </source>
</evidence>
<keyword evidence="2 4" id="KW-0067">ATP-binding</keyword>
<evidence type="ECO:0000259" key="3">
    <source>
        <dbReference type="PROSITE" id="PS50893"/>
    </source>
</evidence>
<evidence type="ECO:0000313" key="5">
    <source>
        <dbReference type="Proteomes" id="UP000007832"/>
    </source>
</evidence>
<reference evidence="4 5" key="1">
    <citation type="submission" date="2011-07" db="EMBL/GenBank/DDBJ databases">
        <title>Genome Sequence of Propionibacterium acnes SK182B-JCVI.</title>
        <authorList>
            <person name="Durkin A.S."/>
            <person name="Madupu R."/>
            <person name="Hostetler J."/>
            <person name="Radune D."/>
            <person name="Torralba M."/>
            <person name="Methe B."/>
            <person name="Sutton G."/>
            <person name="Strausberg R.L."/>
            <person name="Nelson K.E."/>
        </authorList>
    </citation>
    <scope>NUCLEOTIDE SEQUENCE [LARGE SCALE GENOMIC DNA]</scope>
    <source>
        <strain evidence="4 5">SK182B-JCVI</strain>
    </source>
</reference>
<dbReference type="PANTHER" id="PTHR43582">
    <property type="entry name" value="LINEARMYCIN RESISTANCE ATP-BINDING PROTEIN LNRL"/>
    <property type="match status" value="1"/>
</dbReference>
<dbReference type="GO" id="GO:0016887">
    <property type="term" value="F:ATP hydrolysis activity"/>
    <property type="evidence" value="ECO:0007669"/>
    <property type="project" value="InterPro"/>
</dbReference>
<dbReference type="SMART" id="SM00382">
    <property type="entry name" value="AAA"/>
    <property type="match status" value="1"/>
</dbReference>
<comment type="caution">
    <text evidence="4">The sequence shown here is derived from an EMBL/GenBank/DDBJ whole genome shotgun (WGS) entry which is preliminary data.</text>
</comment>
<dbReference type="PROSITE" id="PS50893">
    <property type="entry name" value="ABC_TRANSPORTER_2"/>
    <property type="match status" value="1"/>
</dbReference>
<evidence type="ECO:0000313" key="4">
    <source>
        <dbReference type="EMBL" id="EGR95444.1"/>
    </source>
</evidence>
<dbReference type="eggNOG" id="COG1131">
    <property type="taxonomic scope" value="Bacteria"/>
</dbReference>
<dbReference type="PANTHER" id="PTHR43582:SF2">
    <property type="entry name" value="LINEARMYCIN RESISTANCE ATP-BINDING PROTEIN LNRL"/>
    <property type="match status" value="1"/>
</dbReference>
<feature type="domain" description="ABC transporter" evidence="3">
    <location>
        <begin position="1"/>
        <end position="209"/>
    </location>
</feature>
<sequence>MRVSLDLYPDEMIGLFGPNGAGKTTLVRIVAGLLSADSGDVAWGSSEGHSCLGYVSQKGGLQYGLTCREEMTFHAQCFGQSARQARASVDAVAAMLNCGYLMDWNVGRLSGGQKRVVEVGLAPVGHPSVVLLDELTLGLNPATRLSLWQTVQAARYETRAAFLITTHYIDEVADHLSNVSVLNHGSIVASGSPAAIREQYALGEVVVTVGGSITERTVNLLTDSFPDTTQDDDRIRIRSKHPNRDAAVVSSILATNAIEMTSIATRDASLEEAFLAITTTPGKEQLS</sequence>
<dbReference type="InterPro" id="IPR003439">
    <property type="entry name" value="ABC_transporter-like_ATP-bd"/>
</dbReference>
<dbReference type="EMBL" id="AFUN01000038">
    <property type="protein sequence ID" value="EGR95444.1"/>
    <property type="molecule type" value="Genomic_DNA"/>
</dbReference>
<keyword evidence="1" id="KW-0547">Nucleotide-binding</keyword>
<dbReference type="Proteomes" id="UP000007832">
    <property type="component" value="Unassembled WGS sequence"/>
</dbReference>
<dbReference type="InterPro" id="IPR027417">
    <property type="entry name" value="P-loop_NTPase"/>
</dbReference>
<evidence type="ECO:0000256" key="1">
    <source>
        <dbReference type="ARBA" id="ARBA00022741"/>
    </source>
</evidence>
<dbReference type="Pfam" id="PF00005">
    <property type="entry name" value="ABC_tran"/>
    <property type="match status" value="1"/>
</dbReference>
<dbReference type="GO" id="GO:0005524">
    <property type="term" value="F:ATP binding"/>
    <property type="evidence" value="ECO:0007669"/>
    <property type="project" value="UniProtKB-KW"/>
</dbReference>
<dbReference type="SUPFAM" id="SSF52540">
    <property type="entry name" value="P-loop containing nucleoside triphosphate hydrolases"/>
    <property type="match status" value="1"/>
</dbReference>
<dbReference type="AlphaFoldDB" id="F9NXB3"/>
<proteinExistence type="predicted"/>
<protein>
    <submittedName>
        <fullName evidence="4">ABC transporter, ATP-binding protein</fullName>
    </submittedName>
</protein>